<dbReference type="PANTHER" id="PTHR12631">
    <property type="entry name" value="ALPHA-L-IDURONIDASE"/>
    <property type="match status" value="1"/>
</dbReference>
<dbReference type="AlphaFoldDB" id="A0A1F6BEK0"/>
<evidence type="ECO:0000256" key="1">
    <source>
        <dbReference type="ARBA" id="ARBA00008875"/>
    </source>
</evidence>
<comment type="similarity">
    <text evidence="1">Belongs to the glycosyl hydrolase 39 family.</text>
</comment>
<evidence type="ECO:0000256" key="3">
    <source>
        <dbReference type="ARBA" id="ARBA00023295"/>
    </source>
</evidence>
<dbReference type="InterPro" id="IPR049166">
    <property type="entry name" value="GH39_cat"/>
</dbReference>
<feature type="domain" description="Glycosyl hydrolases family 39 N-terminal catalytic" evidence="5">
    <location>
        <begin position="93"/>
        <end position="274"/>
    </location>
</feature>
<dbReference type="InterPro" id="IPR017853">
    <property type="entry name" value="GH"/>
</dbReference>
<dbReference type="STRING" id="1798391.A2968_04650"/>
<keyword evidence="3" id="KW-0326">Glycosidase</keyword>
<accession>A0A1F6BEK0</accession>
<organism evidence="6 7">
    <name type="scientific">Candidatus Gottesmanbacteria bacterium RIFCSPLOWO2_01_FULL_42_22</name>
    <dbReference type="NCBI Taxonomy" id="1798391"/>
    <lineage>
        <taxon>Bacteria</taxon>
        <taxon>Candidatus Gottesmaniibacteriota</taxon>
    </lineage>
</organism>
<dbReference type="Pfam" id="PF01229">
    <property type="entry name" value="Glyco_hydro_39"/>
    <property type="match status" value="1"/>
</dbReference>
<dbReference type="SUPFAM" id="SSF51445">
    <property type="entry name" value="(Trans)glycosidases"/>
    <property type="match status" value="1"/>
</dbReference>
<keyword evidence="4" id="KW-1133">Transmembrane helix</keyword>
<feature type="transmembrane region" description="Helical" evidence="4">
    <location>
        <begin position="21"/>
        <end position="38"/>
    </location>
</feature>
<dbReference type="Gene3D" id="3.20.20.80">
    <property type="entry name" value="Glycosidases"/>
    <property type="match status" value="1"/>
</dbReference>
<evidence type="ECO:0000256" key="2">
    <source>
        <dbReference type="ARBA" id="ARBA00022801"/>
    </source>
</evidence>
<evidence type="ECO:0000256" key="4">
    <source>
        <dbReference type="SAM" id="Phobius"/>
    </source>
</evidence>
<dbReference type="Proteomes" id="UP000176228">
    <property type="component" value="Unassembled WGS sequence"/>
</dbReference>
<protein>
    <recommendedName>
        <fullName evidence="5">Glycosyl hydrolases family 39 N-terminal catalytic domain-containing protein</fullName>
    </recommendedName>
</protein>
<evidence type="ECO:0000259" key="5">
    <source>
        <dbReference type="Pfam" id="PF01229"/>
    </source>
</evidence>
<dbReference type="GO" id="GO:0004553">
    <property type="term" value="F:hydrolase activity, hydrolyzing O-glycosyl compounds"/>
    <property type="evidence" value="ECO:0007669"/>
    <property type="project" value="TreeGrafter"/>
</dbReference>
<keyword evidence="2" id="KW-0378">Hydrolase</keyword>
<gene>
    <name evidence="6" type="ORF">A2968_04650</name>
</gene>
<keyword evidence="4" id="KW-0812">Transmembrane</keyword>
<reference evidence="6 7" key="1">
    <citation type="journal article" date="2016" name="Nat. Commun.">
        <title>Thousands of microbial genomes shed light on interconnected biogeochemical processes in an aquifer system.</title>
        <authorList>
            <person name="Anantharaman K."/>
            <person name="Brown C.T."/>
            <person name="Hug L.A."/>
            <person name="Sharon I."/>
            <person name="Castelle C.J."/>
            <person name="Probst A.J."/>
            <person name="Thomas B.C."/>
            <person name="Singh A."/>
            <person name="Wilkins M.J."/>
            <person name="Karaoz U."/>
            <person name="Brodie E.L."/>
            <person name="Williams K.H."/>
            <person name="Hubbard S.S."/>
            <person name="Banfield J.F."/>
        </authorList>
    </citation>
    <scope>NUCLEOTIDE SEQUENCE [LARGE SCALE GENOMIC DNA]</scope>
</reference>
<dbReference type="InterPro" id="IPR051923">
    <property type="entry name" value="Glycosyl_Hydrolase_39"/>
</dbReference>
<dbReference type="PANTHER" id="PTHR12631:SF10">
    <property type="entry name" value="BETA-XYLOSIDASE-LIKE PROTEIN-RELATED"/>
    <property type="match status" value="1"/>
</dbReference>
<dbReference type="EMBL" id="MFJU01000027">
    <property type="protein sequence ID" value="OGG35371.1"/>
    <property type="molecule type" value="Genomic_DNA"/>
</dbReference>
<sequence length="659" mass="73171">MTAKVCQVMEIPVKIISVLKKLFFVVILAIIPLVVFYSDEIVTMIGRAAAVKANIIVDTAAIGAEFRPIWANFAQGGEEPPPMLKGTVDKMKELKPRYIRLDHIYDKYQIVKKSGSQISYDFSLLDKSVEDILNMGAKPFFSLSYMPIEFSGASSVIDLPADLNLWSNLVRETILHYSGQNNLNLSDVYYEVWNEPELPQFGKFSPSGKKSYRDLYLASEKGAREVLGANRFFFGGPAVGSYYPEWIEMMAFLKSQKGIRLDFYSWHRYHQDPAVFLKDVGKTRNILKKYNLVDLPLIISEWGIDSEKNEAGNTDKAAAHAAATALVLANNLEGIFNFEVKDGPPPDGGRWGLLTHELNNQPLEPKKRYQVFRSLNKLTGLQINTSGDGTFVKALGVKNKNSEIEILLVNYDRQEKNTENVPLTFTGLKPGDYSLTVTDVVRDLKITSEIPSVNGTIQKSFPMLPNAVLNISLVKKNELARFIPGYNGGSDTALLLNNQNQALTIPLTLKPAQNNELEIMLKPSWPEDDKPLLIMDIPLKTNDADSSQTKISLEKRTTRNIDFLAVSVYDGLSTETLTLPLNFRAAGSDWQIIRLAWSAAAISISVGGGSNQITFEKEFKASLPSSLIFYPFGGAIDNLSVKADGEVVLTRTFDGSIGI</sequence>
<keyword evidence="4" id="KW-0472">Membrane</keyword>
<name>A0A1F6BEK0_9BACT</name>
<proteinExistence type="inferred from homology"/>
<comment type="caution">
    <text evidence="6">The sequence shown here is derived from an EMBL/GenBank/DDBJ whole genome shotgun (WGS) entry which is preliminary data.</text>
</comment>
<evidence type="ECO:0000313" key="7">
    <source>
        <dbReference type="Proteomes" id="UP000176228"/>
    </source>
</evidence>
<evidence type="ECO:0000313" key="6">
    <source>
        <dbReference type="EMBL" id="OGG35371.1"/>
    </source>
</evidence>